<feature type="repeat" description="WD" evidence="3">
    <location>
        <begin position="337"/>
        <end position="369"/>
    </location>
</feature>
<dbReference type="InterPro" id="IPR050630">
    <property type="entry name" value="WD_repeat_EMAP"/>
</dbReference>
<accession>A0AA36BBL7</accession>
<feature type="repeat" description="WD" evidence="3">
    <location>
        <begin position="1745"/>
        <end position="1786"/>
    </location>
</feature>
<dbReference type="FunFam" id="2.130.10.10:FF:000024">
    <property type="entry name" value="Putative echinoderm microtubule-associated protein-like 6"/>
    <property type="match status" value="1"/>
</dbReference>
<dbReference type="PROSITE" id="PS00678">
    <property type="entry name" value="WD_REPEATS_1"/>
    <property type="match status" value="1"/>
</dbReference>
<dbReference type="PROSITE" id="PS50082">
    <property type="entry name" value="WD_REPEATS_2"/>
    <property type="match status" value="9"/>
</dbReference>
<feature type="domain" description="EML-like first beta-propeller" evidence="5">
    <location>
        <begin position="721"/>
        <end position="984"/>
    </location>
</feature>
<feature type="region of interest" description="Disordered" evidence="4">
    <location>
        <begin position="1278"/>
        <end position="1300"/>
    </location>
</feature>
<evidence type="ECO:0000259" key="5">
    <source>
        <dbReference type="Pfam" id="PF23409"/>
    </source>
</evidence>
<feature type="domain" description="EML-like first beta-propeller" evidence="5">
    <location>
        <begin position="1381"/>
        <end position="1650"/>
    </location>
</feature>
<feature type="repeat" description="WD" evidence="3">
    <location>
        <begin position="1663"/>
        <end position="1704"/>
    </location>
</feature>
<dbReference type="GO" id="GO:0008017">
    <property type="term" value="F:microtubule binding"/>
    <property type="evidence" value="ECO:0007669"/>
    <property type="project" value="TreeGrafter"/>
</dbReference>
<dbReference type="Pfam" id="PF23414">
    <property type="entry name" value="Beta-prop_EML_2"/>
    <property type="match status" value="4"/>
</dbReference>
<gene>
    <name evidence="7" type="ORF">OCTVUL_1B007319</name>
</gene>
<evidence type="ECO:0000256" key="1">
    <source>
        <dbReference type="ARBA" id="ARBA00022574"/>
    </source>
</evidence>
<feature type="domain" description="EML-like second beta-propeller" evidence="6">
    <location>
        <begin position="1815"/>
        <end position="1906"/>
    </location>
</feature>
<feature type="domain" description="EML-like first beta-propeller" evidence="5">
    <location>
        <begin position="60"/>
        <end position="314"/>
    </location>
</feature>
<evidence type="ECO:0000256" key="2">
    <source>
        <dbReference type="ARBA" id="ARBA00022737"/>
    </source>
</evidence>
<dbReference type="InterPro" id="IPR055439">
    <property type="entry name" value="Beta-prop_EML_1st"/>
</dbReference>
<dbReference type="EMBL" id="OX597824">
    <property type="protein sequence ID" value="CAI9730677.1"/>
    <property type="molecule type" value="Genomic_DNA"/>
</dbReference>
<dbReference type="Gene3D" id="2.130.10.10">
    <property type="entry name" value="YVTN repeat-like/Quinoprotein amine dehydrogenase"/>
    <property type="match status" value="8"/>
</dbReference>
<feature type="domain" description="EML-like second beta-propeller" evidence="6">
    <location>
        <begin position="1003"/>
        <end position="1268"/>
    </location>
</feature>
<dbReference type="Pfam" id="PF23409">
    <property type="entry name" value="Beta-prop_EML"/>
    <property type="match status" value="3"/>
</dbReference>
<dbReference type="FunFam" id="2.130.10.10:FF:000040">
    <property type="entry name" value="echinoderm microtubule-associated protein-like 6 isoform X1"/>
    <property type="match status" value="1"/>
</dbReference>
<dbReference type="InterPro" id="IPR055442">
    <property type="entry name" value="Beta-prop_EML-like_2nd"/>
</dbReference>
<dbReference type="SMART" id="SM00320">
    <property type="entry name" value="WD40"/>
    <property type="match status" value="30"/>
</dbReference>
<dbReference type="Proteomes" id="UP001162480">
    <property type="component" value="Chromosome 11"/>
</dbReference>
<feature type="repeat" description="WD" evidence="3">
    <location>
        <begin position="240"/>
        <end position="270"/>
    </location>
</feature>
<proteinExistence type="predicted"/>
<dbReference type="FunFam" id="2.130.10.10:FF:000044">
    <property type="entry name" value="echinoderm microtubule-associated protein-like 6 isoform X1"/>
    <property type="match status" value="1"/>
</dbReference>
<dbReference type="InterPro" id="IPR001680">
    <property type="entry name" value="WD40_rpt"/>
</dbReference>
<feature type="repeat" description="WD" evidence="3">
    <location>
        <begin position="918"/>
        <end position="940"/>
    </location>
</feature>
<protein>
    <submittedName>
        <fullName evidence="7">Echinoderm microtubule-associated protein-like 6</fullName>
    </submittedName>
</protein>
<name>A0AA36BBL7_OCTVU</name>
<evidence type="ECO:0000313" key="8">
    <source>
        <dbReference type="Proteomes" id="UP001162480"/>
    </source>
</evidence>
<feature type="repeat" description="WD" evidence="3">
    <location>
        <begin position="1235"/>
        <end position="1267"/>
    </location>
</feature>
<dbReference type="Pfam" id="PF03451">
    <property type="entry name" value="HELP"/>
    <property type="match status" value="2"/>
</dbReference>
<dbReference type="InterPro" id="IPR019775">
    <property type="entry name" value="WD40_repeat_CS"/>
</dbReference>
<dbReference type="InterPro" id="IPR015943">
    <property type="entry name" value="WD40/YVTN_repeat-like_dom_sf"/>
</dbReference>
<organism evidence="7 8">
    <name type="scientific">Octopus vulgaris</name>
    <name type="common">Common octopus</name>
    <dbReference type="NCBI Taxonomy" id="6645"/>
    <lineage>
        <taxon>Eukaryota</taxon>
        <taxon>Metazoa</taxon>
        <taxon>Spiralia</taxon>
        <taxon>Lophotrochozoa</taxon>
        <taxon>Mollusca</taxon>
        <taxon>Cephalopoda</taxon>
        <taxon>Coleoidea</taxon>
        <taxon>Octopodiformes</taxon>
        <taxon>Octopoda</taxon>
        <taxon>Incirrata</taxon>
        <taxon>Octopodidae</taxon>
        <taxon>Octopus</taxon>
    </lineage>
</organism>
<feature type="repeat" description="WD" evidence="3">
    <location>
        <begin position="1872"/>
        <end position="1907"/>
    </location>
</feature>
<keyword evidence="8" id="KW-1185">Reference proteome</keyword>
<dbReference type="GO" id="GO:0005929">
    <property type="term" value="C:cilium"/>
    <property type="evidence" value="ECO:0007669"/>
    <property type="project" value="UniProtKB-ARBA"/>
</dbReference>
<keyword evidence="1 3" id="KW-0853">WD repeat</keyword>
<sequence>MSDRGAPDHQLRLEWVYGYRGHQCRNNVHFAASGRAAGGGNNVVYFVAGVAIVYSVRQHSQKFYLGHDDDIISMCLHPDTVLVATGQVGKAPYICVWDSNTMKTISYLKDQHQHGIAAMSFDKCGNRLVSVGTDPHATINVWEWKKGKVIATTRGHNDKVFDIQFNIFEENSIVSCGVKHIKFWNLCGNSLQAKKGVFGKTGEIQTMLCLAFSPDQTTYAGTLSGDIYIWKGSHLYNTISDVHDGPVNTLYMGEEGYVTGGKDGLVKLWDGDFKLITVINMTTIPNGYRDLCVRSVCWKGEIILVGTKGGEIFEVTVHERNKPRCLLQGHAEGELWALAVHPRKPIFATGSDDHTLRIWQMSNFEILSKTTLEHKIRSCAFRHDGSEIAVGYDDGSFAVLKTRDMAEVIHTKDRKEVLHEMKYSPCGKYLAVASNDNYVDIYSADQHYKKVSACSGSSSFITHLDWSVDSKFLQTNSGASERLIYSMPGGKLAMNREEVASIQWATFTGVLGDEVSGIWEKYSATNDINATDANLEGQLLVTGDDFGLVKLFRYPCFRKGSKFRKYTGHSAHVTNVRFSHDKQRVITIGGADHAVFQWKLVNPGESLASGDSPLQLESNSEDSDSELSDVAALDSDLEAEKQVTYTRKVYQEDLTTLRRMSRNELKTVDKRQNGPDRGLKLEYVHGYRSYDCRNNVFYTQTGRPVYHIAAVGIVLDRQNNKQQFYLGHDDDVLCLCIHPTKNLVATGQVGRNPSVHVWDTDTFKSVSILKGQHQRGICAVDFSCDGKKLASVGLDDDHTIVVWDWKRGEKLATAKGYKDKVFVIKWNPFDDNQLVSVGVKHIKFWTQTGGGFTSHRGVFGKDSKICDMLCISFGKSVECCFSGGSDGNVFAWFGNSIQRTVKAHEGPCFAMHSLEKGFVTGGKDGNVSLWDSEFLQCLRTYSIKRSSFTKGMHGVLVEDFPAVRAVILGHGKILVGTKNGEVLEIEKDGPMTILTQGHKMGEVWGLDTHPSKKMCATVSDDKSLRLWDISNHYMVNFKRLKIAARCVSFSPDGSVIAVGYKDGSFEVVNVDTMNEVASYHHRKEEISDIKFSPNPGKYLAVASHDNFVDLYNTDSLKRVGICKGCSSYITHIDWDKEGRVIMVNSGAREQLFFEAPRGKRFNLRQAEVDKFHWASWTCVLGTTCEGIWPSKADITDINATSLSNDKTLLATADDFGLLKIFQFPVKGQLAKFKKYTGHSAHVTNVRWCFDDQKLVTVGGADMSVMVWAATNPAAKADICRGDSDDSQTDSDEEGYDSDVDREKNMDYSSKIYADSLHRREGIRPNMVCANGDLHSNASSVTRNLNPPPKVLNNEAFMNSKKKRTAPVSGLVLDHVHGYRGTQSFYTGHTDDILCLSVNSHPRFKNTVASGQLGNPPCIHIWEAYSKETLSILEGVHSKGTCSLDFSSTGRYLISVGLESEHKIALWKWQEGTQVACANGHTDRIFRAEFRPDSDHEIVSVGVKHVRFWTVTGSQLVGKRGILTNCTDGGNPCKMQTMLSVAFANNNTTYTGALSGDVYVWKDHTLLRLVIKAHTGPVFSMFTTIKDGLIVTGGKEPLTAENGAVKLWDQEMKRCRAFPLVDSGSKMIVVKSVCRAKGKILVGTHLNNVYEITEKNGITKPLVTGHGEGEVWGLDVHPKISYFITGSFDGTVRVWDLSTKDLKAKLHVGPVRAVAYSPAGDLIAVGLQNGEFILLNSEDMNFWGKKRDRSASVNDLRFSPDGKFLAVGTEDKFVDFYDLTQGKNLSRSGLCKGVPSAILKMDFSADSNYIKVGTEAILGKEVLGIWPENSERGDVNCCHLSSSNKTLATGDDFGYVKLFEFPCEQKYAPFQKYIGHSAHVTNVHFTPTGRYLISTGGDDCSVFIWKCK</sequence>
<feature type="domain" description="EML-like second beta-propeller" evidence="6">
    <location>
        <begin position="1670"/>
        <end position="1814"/>
    </location>
</feature>
<feature type="repeat" description="WD" evidence="3">
    <location>
        <begin position="1003"/>
        <end position="1037"/>
    </location>
</feature>
<evidence type="ECO:0000313" key="7">
    <source>
        <dbReference type="EMBL" id="CAI9730677.1"/>
    </source>
</evidence>
<dbReference type="PANTHER" id="PTHR13720:SF33">
    <property type="entry name" value="HELP DOMAIN-CONTAINING PROTEIN"/>
    <property type="match status" value="1"/>
</dbReference>
<evidence type="ECO:0000259" key="6">
    <source>
        <dbReference type="Pfam" id="PF23414"/>
    </source>
</evidence>
<feature type="repeat" description="WD" evidence="3">
    <location>
        <begin position="566"/>
        <end position="600"/>
    </location>
</feature>
<evidence type="ECO:0000256" key="3">
    <source>
        <dbReference type="PROSITE-ProRule" id="PRU00221"/>
    </source>
</evidence>
<dbReference type="InterPro" id="IPR005108">
    <property type="entry name" value="HELP"/>
</dbReference>
<keyword evidence="2" id="KW-0677">Repeat</keyword>
<evidence type="ECO:0000256" key="4">
    <source>
        <dbReference type="SAM" id="MobiDB-lite"/>
    </source>
</evidence>
<feature type="domain" description="EML-like second beta-propeller" evidence="6">
    <location>
        <begin position="335"/>
        <end position="600"/>
    </location>
</feature>
<dbReference type="SUPFAM" id="SSF50978">
    <property type="entry name" value="WD40 repeat-like"/>
    <property type="match status" value="5"/>
</dbReference>
<dbReference type="InterPro" id="IPR036322">
    <property type="entry name" value="WD40_repeat_dom_sf"/>
</dbReference>
<dbReference type="PROSITE" id="PS50294">
    <property type="entry name" value="WD_REPEATS_REGION"/>
    <property type="match status" value="2"/>
</dbReference>
<feature type="compositionally biased region" description="Acidic residues" evidence="4">
    <location>
        <begin position="1284"/>
        <end position="1297"/>
    </location>
</feature>
<dbReference type="PANTHER" id="PTHR13720">
    <property type="entry name" value="WD-40 REPEAT PROTEIN"/>
    <property type="match status" value="1"/>
</dbReference>
<reference evidence="7" key="1">
    <citation type="submission" date="2023-08" db="EMBL/GenBank/DDBJ databases">
        <authorList>
            <person name="Alioto T."/>
            <person name="Alioto T."/>
            <person name="Gomez Garrido J."/>
        </authorList>
    </citation>
    <scope>NUCLEOTIDE SEQUENCE</scope>
</reference>